<name>A0ABW8KJT3_9GAMM</name>
<feature type="transmembrane region" description="Helical" evidence="7">
    <location>
        <begin position="130"/>
        <end position="149"/>
    </location>
</feature>
<comment type="subcellular location">
    <subcellularLocation>
        <location evidence="1">Cell membrane</location>
        <topology evidence="1">Multi-pass membrane protein</topology>
    </subcellularLocation>
</comment>
<evidence type="ECO:0000256" key="2">
    <source>
        <dbReference type="ARBA" id="ARBA00006679"/>
    </source>
</evidence>
<protein>
    <submittedName>
        <fullName evidence="8">DoxX family protein</fullName>
    </submittedName>
</protein>
<evidence type="ECO:0000256" key="6">
    <source>
        <dbReference type="ARBA" id="ARBA00023136"/>
    </source>
</evidence>
<evidence type="ECO:0000256" key="5">
    <source>
        <dbReference type="ARBA" id="ARBA00022989"/>
    </source>
</evidence>
<keyword evidence="3" id="KW-1003">Cell membrane</keyword>
<gene>
    <name evidence="8" type="ORF">ISP14_16620</name>
</gene>
<proteinExistence type="inferred from homology"/>
<dbReference type="RefSeq" id="WP_404541986.1">
    <property type="nucleotide sequence ID" value="NZ_JADIKL010000012.1"/>
</dbReference>
<evidence type="ECO:0000313" key="9">
    <source>
        <dbReference type="Proteomes" id="UP001620397"/>
    </source>
</evidence>
<dbReference type="InterPro" id="IPR051907">
    <property type="entry name" value="DoxX-like_oxidoreductase"/>
</dbReference>
<keyword evidence="6 7" id="KW-0472">Membrane</keyword>
<feature type="transmembrane region" description="Helical" evidence="7">
    <location>
        <begin position="41"/>
        <end position="61"/>
    </location>
</feature>
<evidence type="ECO:0000256" key="7">
    <source>
        <dbReference type="SAM" id="Phobius"/>
    </source>
</evidence>
<keyword evidence="4 7" id="KW-0812">Transmembrane</keyword>
<organism evidence="8 9">
    <name type="scientific">Dyella agri</name>
    <dbReference type="NCBI Taxonomy" id="1926869"/>
    <lineage>
        <taxon>Bacteria</taxon>
        <taxon>Pseudomonadati</taxon>
        <taxon>Pseudomonadota</taxon>
        <taxon>Gammaproteobacteria</taxon>
        <taxon>Lysobacterales</taxon>
        <taxon>Rhodanobacteraceae</taxon>
        <taxon>Dyella</taxon>
    </lineage>
</organism>
<evidence type="ECO:0000256" key="3">
    <source>
        <dbReference type="ARBA" id="ARBA00022475"/>
    </source>
</evidence>
<dbReference type="PANTHER" id="PTHR33452">
    <property type="entry name" value="OXIDOREDUCTASE CATD-RELATED"/>
    <property type="match status" value="1"/>
</dbReference>
<accession>A0ABW8KJT3</accession>
<keyword evidence="9" id="KW-1185">Reference proteome</keyword>
<sequence length="154" mass="16224">MNASTFASAKTDTKFVPTKTDTSTTSSRVTLRDTAELGGRILLSSLFVLSGLSKIGAYTATMAYMSAMGVPGALLPVVIATELLGGLAIAFGWKTRVVAFLLAGFTLLTALTFHTHLADQIQMIMFMKNVSITGAFLLLTVNGAGRLSLDGKSR</sequence>
<feature type="transmembrane region" description="Helical" evidence="7">
    <location>
        <begin position="73"/>
        <end position="93"/>
    </location>
</feature>
<comment type="caution">
    <text evidence="8">The sequence shown here is derived from an EMBL/GenBank/DDBJ whole genome shotgun (WGS) entry which is preliminary data.</text>
</comment>
<comment type="similarity">
    <text evidence="2">Belongs to the DoxX family.</text>
</comment>
<reference evidence="8 9" key="1">
    <citation type="submission" date="2020-10" db="EMBL/GenBank/DDBJ databases">
        <title>Phylogeny of dyella-like bacteria.</title>
        <authorList>
            <person name="Fu J."/>
        </authorList>
    </citation>
    <scope>NUCLEOTIDE SEQUENCE [LARGE SCALE GENOMIC DNA]</scope>
    <source>
        <strain evidence="8 9">DKC-1</strain>
    </source>
</reference>
<dbReference type="PANTHER" id="PTHR33452:SF1">
    <property type="entry name" value="INNER MEMBRANE PROTEIN YPHA-RELATED"/>
    <property type="match status" value="1"/>
</dbReference>
<keyword evidence="5 7" id="KW-1133">Transmembrane helix</keyword>
<feature type="transmembrane region" description="Helical" evidence="7">
    <location>
        <begin position="99"/>
        <end position="118"/>
    </location>
</feature>
<dbReference type="Proteomes" id="UP001620397">
    <property type="component" value="Unassembled WGS sequence"/>
</dbReference>
<dbReference type="EMBL" id="JADIKL010000012">
    <property type="protein sequence ID" value="MFK2932409.1"/>
    <property type="molecule type" value="Genomic_DNA"/>
</dbReference>
<dbReference type="Pfam" id="PF07681">
    <property type="entry name" value="DoxX"/>
    <property type="match status" value="1"/>
</dbReference>
<evidence type="ECO:0000313" key="8">
    <source>
        <dbReference type="EMBL" id="MFK2932409.1"/>
    </source>
</evidence>
<evidence type="ECO:0000256" key="1">
    <source>
        <dbReference type="ARBA" id="ARBA00004651"/>
    </source>
</evidence>
<dbReference type="InterPro" id="IPR032808">
    <property type="entry name" value="DoxX"/>
</dbReference>
<evidence type="ECO:0000256" key="4">
    <source>
        <dbReference type="ARBA" id="ARBA00022692"/>
    </source>
</evidence>